<name>A0AAD8JU23_TARER</name>
<dbReference type="EMBL" id="JAUHHV010000011">
    <property type="protein sequence ID" value="KAK1407815.1"/>
    <property type="molecule type" value="Genomic_DNA"/>
</dbReference>
<evidence type="ECO:0000313" key="1">
    <source>
        <dbReference type="EMBL" id="KAK1407815.1"/>
    </source>
</evidence>
<dbReference type="PANTHER" id="PTHR46812">
    <property type="entry name" value="CARBOXYMETHYLENEBUTENOLIDASE HOMOLOG"/>
    <property type="match status" value="1"/>
</dbReference>
<reference evidence="1" key="1">
    <citation type="journal article" date="2023" name="bioRxiv">
        <title>Improved chromosome-level genome assembly for marigold (Tagetes erecta).</title>
        <authorList>
            <person name="Jiang F."/>
            <person name="Yuan L."/>
            <person name="Wang S."/>
            <person name="Wang H."/>
            <person name="Xu D."/>
            <person name="Wang A."/>
            <person name="Fan W."/>
        </authorList>
    </citation>
    <scope>NUCLEOTIDE SEQUENCE</scope>
    <source>
        <strain evidence="1">WSJ</strain>
        <tissue evidence="1">Leaf</tissue>
    </source>
</reference>
<sequence length="110" mass="12339">MASAASTSTFILRPSFKTFSPHLQITVNLNIEEVCGLVNVNVNHRRRSSIRRDKRRRLCCSQVRIEQDTDEEACDLVNGVEVLIGEGYDDIAVVAYLLTMVKNNNETGVL</sequence>
<dbReference type="InterPro" id="IPR042946">
    <property type="entry name" value="CMBL"/>
</dbReference>
<comment type="caution">
    <text evidence="1">The sequence shown here is derived from an EMBL/GenBank/DDBJ whole genome shotgun (WGS) entry which is preliminary data.</text>
</comment>
<dbReference type="PANTHER" id="PTHR46812:SF1">
    <property type="entry name" value="CARBOXYMETHYLENEBUTENOLIDASE HOMOLOG"/>
    <property type="match status" value="1"/>
</dbReference>
<evidence type="ECO:0000313" key="2">
    <source>
        <dbReference type="Proteomes" id="UP001229421"/>
    </source>
</evidence>
<dbReference type="GO" id="GO:0009507">
    <property type="term" value="C:chloroplast"/>
    <property type="evidence" value="ECO:0007669"/>
    <property type="project" value="TreeGrafter"/>
</dbReference>
<dbReference type="AlphaFoldDB" id="A0AAD8JU23"/>
<accession>A0AAD8JU23</accession>
<gene>
    <name evidence="1" type="ORF">QVD17_39442</name>
</gene>
<organism evidence="1 2">
    <name type="scientific">Tagetes erecta</name>
    <name type="common">African marigold</name>
    <dbReference type="NCBI Taxonomy" id="13708"/>
    <lineage>
        <taxon>Eukaryota</taxon>
        <taxon>Viridiplantae</taxon>
        <taxon>Streptophyta</taxon>
        <taxon>Embryophyta</taxon>
        <taxon>Tracheophyta</taxon>
        <taxon>Spermatophyta</taxon>
        <taxon>Magnoliopsida</taxon>
        <taxon>eudicotyledons</taxon>
        <taxon>Gunneridae</taxon>
        <taxon>Pentapetalae</taxon>
        <taxon>asterids</taxon>
        <taxon>campanulids</taxon>
        <taxon>Asterales</taxon>
        <taxon>Asteraceae</taxon>
        <taxon>Asteroideae</taxon>
        <taxon>Heliantheae alliance</taxon>
        <taxon>Tageteae</taxon>
        <taxon>Tagetes</taxon>
    </lineage>
</organism>
<proteinExistence type="predicted"/>
<protein>
    <submittedName>
        <fullName evidence="1">Uncharacterized protein</fullName>
    </submittedName>
</protein>
<keyword evidence="2" id="KW-1185">Reference proteome</keyword>
<dbReference type="Proteomes" id="UP001229421">
    <property type="component" value="Unassembled WGS sequence"/>
</dbReference>